<name>A0A1S3GPA3_DIPOR</name>
<dbReference type="PROSITE" id="PS00028">
    <property type="entry name" value="ZINC_FINGER_C2H2_1"/>
    <property type="match status" value="2"/>
</dbReference>
<dbReference type="SUPFAM" id="SSF57667">
    <property type="entry name" value="beta-beta-alpha zinc fingers"/>
    <property type="match status" value="3"/>
</dbReference>
<dbReference type="InterPro" id="IPR003604">
    <property type="entry name" value="Matrin/U1-like-C_Znf_C2H2"/>
</dbReference>
<proteinExistence type="predicted"/>
<feature type="domain" description="C2H2-type" evidence="3">
    <location>
        <begin position="193"/>
        <end position="215"/>
    </location>
</feature>
<accession>A0A1S3GPA3</accession>
<evidence type="ECO:0000313" key="5">
    <source>
        <dbReference type="RefSeq" id="XP_012890515.1"/>
    </source>
</evidence>
<keyword evidence="4" id="KW-1185">Reference proteome</keyword>
<dbReference type="RefSeq" id="XP_012890515.1">
    <property type="nucleotide sequence ID" value="XM_013035061.1"/>
</dbReference>
<sequence>MGSWTEKQSFKSHEDNVQRAKILLISVSCSEKILLRVILEEATLPAAASSSYIACACSGSRDSVSLLCHLHPRLLACWWLWLRRFGGSTMAAAGRGDSSFKVDTRPWLREDITWNEQRKAELFTNDFCHICGVVLQFESQRISHYKSEKHAQNVRFYFQMCWEQKEVAGKKSKMYVENFQMHENEVVDRNKFCDPCNMIFSSSVVTHSHCEGKIHAKRQRQLMEECNQMSPPGFQPMMTVHMRTYICRICRIIFTSLNMFRSHMQGSEHQIKESFVINLVKNSKKTQNHYQDECANYIKVQKSRELDSTTCFRKMEDNSLETHGYREVDSRRRFKIFEQNIPFEPFQTYSGPYNNPQAVENQLPHHLPTHSKTQDSFQDELEDYIKVQKSRGLEPKTCFRNMRENFMNHEYRETVDSGPKQRMAQQRFSFDGSHTYQQQYNPLPVEGQLPHWLTSDSNKTNDSFQNELEDSIEVQKATGLEPKTCFGKILSISMETHKYGEMVDNRPRQRIFEQRHPFETFQHYMRPYSSSQAMQNQFSHSLPAHDSKRRQESVNHHHHTKEYSKKPVPLSFSQHKNNSGSHSVECEVYKHLPLENVTQDHQESHKHRHQKRKLHPGESKGRPEKEQSKHRRKKSYNLDKDESIKQNKRWEDKVKISSGKLKHRKNKKSHEASSEKERKHKKEKKKYIEERTEEEILWDESILGF</sequence>
<dbReference type="PANTHER" id="PTHR46742">
    <property type="entry name" value="LYSINE-RICH COILED-COIL PROTEIN 1"/>
    <property type="match status" value="1"/>
</dbReference>
<dbReference type="CTD" id="84460"/>
<feature type="compositionally biased region" description="Basic residues" evidence="2">
    <location>
        <begin position="604"/>
        <end position="614"/>
    </location>
</feature>
<dbReference type="GO" id="GO:0008270">
    <property type="term" value="F:zinc ion binding"/>
    <property type="evidence" value="ECO:0007669"/>
    <property type="project" value="InterPro"/>
</dbReference>
<feature type="compositionally biased region" description="Basic and acidic residues" evidence="2">
    <location>
        <begin position="615"/>
        <end position="627"/>
    </location>
</feature>
<evidence type="ECO:0000256" key="2">
    <source>
        <dbReference type="SAM" id="MobiDB-lite"/>
    </source>
</evidence>
<dbReference type="GO" id="GO:0003676">
    <property type="term" value="F:nucleic acid binding"/>
    <property type="evidence" value="ECO:0007669"/>
    <property type="project" value="InterPro"/>
</dbReference>
<dbReference type="STRING" id="10020.ENSDORP00000020200"/>
<feature type="compositionally biased region" description="Polar residues" evidence="2">
    <location>
        <begin position="529"/>
        <end position="540"/>
    </location>
</feature>
<dbReference type="SMART" id="SM00451">
    <property type="entry name" value="ZnF_U1"/>
    <property type="match status" value="3"/>
</dbReference>
<dbReference type="PANTHER" id="PTHR46742:SF2">
    <property type="entry name" value="ZINC FINGER MATRIN-TYPE PROTEIN 1"/>
    <property type="match status" value="1"/>
</dbReference>
<feature type="region of interest" description="Disordered" evidence="2">
    <location>
        <begin position="599"/>
        <end position="687"/>
    </location>
</feature>
<dbReference type="AlphaFoldDB" id="A0A1S3GPA3"/>
<evidence type="ECO:0000313" key="4">
    <source>
        <dbReference type="Proteomes" id="UP000081671"/>
    </source>
</evidence>
<dbReference type="KEGG" id="dord:105999901"/>
<dbReference type="Pfam" id="PF12874">
    <property type="entry name" value="zf-met"/>
    <property type="match status" value="2"/>
</dbReference>
<organism evidence="4 5">
    <name type="scientific">Dipodomys ordii</name>
    <name type="common">Ord's kangaroo rat</name>
    <dbReference type="NCBI Taxonomy" id="10020"/>
    <lineage>
        <taxon>Eukaryota</taxon>
        <taxon>Metazoa</taxon>
        <taxon>Chordata</taxon>
        <taxon>Craniata</taxon>
        <taxon>Vertebrata</taxon>
        <taxon>Euteleostomi</taxon>
        <taxon>Mammalia</taxon>
        <taxon>Eutheria</taxon>
        <taxon>Euarchontoglires</taxon>
        <taxon>Glires</taxon>
        <taxon>Rodentia</taxon>
        <taxon>Castorimorpha</taxon>
        <taxon>Heteromyidae</taxon>
        <taxon>Dipodomyinae</taxon>
        <taxon>Dipodomys</taxon>
    </lineage>
</organism>
<dbReference type="Proteomes" id="UP000081671">
    <property type="component" value="Unplaced"/>
</dbReference>
<dbReference type="GeneID" id="105999901"/>
<evidence type="ECO:0000259" key="3">
    <source>
        <dbReference type="PROSITE" id="PS00028"/>
    </source>
</evidence>
<dbReference type="OrthoDB" id="1925236at2759"/>
<feature type="compositionally biased region" description="Polar residues" evidence="2">
    <location>
        <begin position="571"/>
        <end position="582"/>
    </location>
</feature>
<dbReference type="InterPro" id="IPR013087">
    <property type="entry name" value="Znf_C2H2_type"/>
</dbReference>
<evidence type="ECO:0000256" key="1">
    <source>
        <dbReference type="ARBA" id="ARBA00004123"/>
    </source>
</evidence>
<feature type="compositionally biased region" description="Basic and acidic residues" evidence="2">
    <location>
        <begin position="543"/>
        <end position="565"/>
    </location>
</feature>
<feature type="compositionally biased region" description="Basic and acidic residues" evidence="2">
    <location>
        <begin position="636"/>
        <end position="655"/>
    </location>
</feature>
<dbReference type="FunCoup" id="A0A1S3GPA3">
    <property type="interactions" value="14"/>
</dbReference>
<dbReference type="GO" id="GO:0005634">
    <property type="term" value="C:nucleus"/>
    <property type="evidence" value="ECO:0007669"/>
    <property type="project" value="UniProtKB-SubCell"/>
</dbReference>
<reference evidence="5" key="1">
    <citation type="submission" date="2025-08" db="UniProtKB">
        <authorList>
            <consortium name="RefSeq"/>
        </authorList>
    </citation>
    <scope>IDENTIFICATION</scope>
    <source>
        <tissue evidence="5">Kidney</tissue>
    </source>
</reference>
<protein>
    <submittedName>
        <fullName evidence="5">Zinc finger matrin-type protein 1</fullName>
    </submittedName>
</protein>
<feature type="region of interest" description="Disordered" evidence="2">
    <location>
        <begin position="529"/>
        <end position="583"/>
    </location>
</feature>
<comment type="subcellular location">
    <subcellularLocation>
        <location evidence="1">Nucleus</location>
    </subcellularLocation>
</comment>
<gene>
    <name evidence="5" type="primary">Zmat1</name>
</gene>
<dbReference type="Gene3D" id="3.30.160.60">
    <property type="entry name" value="Classic Zinc Finger"/>
    <property type="match status" value="3"/>
</dbReference>
<feature type="domain" description="C2H2-type" evidence="3">
    <location>
        <begin position="247"/>
        <end position="269"/>
    </location>
</feature>
<dbReference type="InParanoid" id="A0A1S3GPA3"/>
<dbReference type="InterPro" id="IPR036236">
    <property type="entry name" value="Znf_C2H2_sf"/>
</dbReference>